<sequence length="90" mass="10279">MSPAGAPDVFQAFDVFDELVSAETVLLAVVLDREHDVLPSHVEEILWMPVDAEQGDLSGRPWKAGVYQQEPQPRLLRRLRTWVDEIQRLV</sequence>
<evidence type="ECO:0000313" key="2">
    <source>
        <dbReference type="Proteomes" id="UP000039021"/>
    </source>
</evidence>
<reference evidence="2" key="1">
    <citation type="submission" date="2015-03" db="EMBL/GenBank/DDBJ databases">
        <authorList>
            <consortium name="Pathogen Informatics"/>
        </authorList>
    </citation>
    <scope>NUCLEOTIDE SEQUENCE [LARGE SCALE GENOMIC DNA]</scope>
    <source>
        <strain evidence="2">N09902308</strain>
    </source>
</reference>
<protein>
    <submittedName>
        <fullName evidence="1">Uncharacterized protein</fullName>
    </submittedName>
</protein>
<comment type="caution">
    <text evidence="1">The sequence shown here is derived from an EMBL/GenBank/DDBJ whole genome shotgun (WGS) entry which is preliminary data.</text>
</comment>
<evidence type="ECO:0000313" key="1">
    <source>
        <dbReference type="EMBL" id="COX23873.1"/>
    </source>
</evidence>
<dbReference type="AlphaFoldDB" id="A0A916P769"/>
<dbReference type="Proteomes" id="UP000039021">
    <property type="component" value="Unassembled WGS sequence"/>
</dbReference>
<name>A0A916P769_MYCTX</name>
<gene>
    <name evidence="1" type="ORF">ERS007739_00921</name>
</gene>
<dbReference type="EMBL" id="CSBK01000306">
    <property type="protein sequence ID" value="COX23873.1"/>
    <property type="molecule type" value="Genomic_DNA"/>
</dbReference>
<organism evidence="1 2">
    <name type="scientific">Mycobacterium tuberculosis</name>
    <dbReference type="NCBI Taxonomy" id="1773"/>
    <lineage>
        <taxon>Bacteria</taxon>
        <taxon>Bacillati</taxon>
        <taxon>Actinomycetota</taxon>
        <taxon>Actinomycetes</taxon>
        <taxon>Mycobacteriales</taxon>
        <taxon>Mycobacteriaceae</taxon>
        <taxon>Mycobacterium</taxon>
        <taxon>Mycobacterium tuberculosis complex</taxon>
    </lineage>
</organism>
<proteinExistence type="predicted"/>
<accession>A0A916P769</accession>